<dbReference type="EMBL" id="CAXITT010000014">
    <property type="protein sequence ID" value="CAL1527221.1"/>
    <property type="molecule type" value="Genomic_DNA"/>
</dbReference>
<dbReference type="GO" id="GO:0005634">
    <property type="term" value="C:nucleus"/>
    <property type="evidence" value="ECO:0007669"/>
    <property type="project" value="UniProtKB-SubCell"/>
</dbReference>
<comment type="subcellular location">
    <subcellularLocation>
        <location evidence="1">Nucleus</location>
    </subcellularLocation>
</comment>
<evidence type="ECO:0000256" key="4">
    <source>
        <dbReference type="ARBA" id="ARBA00025806"/>
    </source>
</evidence>
<evidence type="ECO:0000313" key="5">
    <source>
        <dbReference type="EMBL" id="CAL1527221.1"/>
    </source>
</evidence>
<dbReference type="PANTHER" id="PTHR12972">
    <property type="entry name" value="DOWNSTREAM NEIGHBOR OF SON"/>
    <property type="match status" value="1"/>
</dbReference>
<evidence type="ECO:0000313" key="6">
    <source>
        <dbReference type="Proteomes" id="UP001497497"/>
    </source>
</evidence>
<evidence type="ECO:0000256" key="2">
    <source>
        <dbReference type="ARBA" id="ARBA00022473"/>
    </source>
</evidence>
<organism evidence="5 6">
    <name type="scientific">Lymnaea stagnalis</name>
    <name type="common">Great pond snail</name>
    <name type="synonym">Helix stagnalis</name>
    <dbReference type="NCBI Taxonomy" id="6523"/>
    <lineage>
        <taxon>Eukaryota</taxon>
        <taxon>Metazoa</taxon>
        <taxon>Spiralia</taxon>
        <taxon>Lophotrochozoa</taxon>
        <taxon>Mollusca</taxon>
        <taxon>Gastropoda</taxon>
        <taxon>Heterobranchia</taxon>
        <taxon>Euthyneura</taxon>
        <taxon>Panpulmonata</taxon>
        <taxon>Hygrophila</taxon>
        <taxon>Lymnaeoidea</taxon>
        <taxon>Lymnaeidae</taxon>
        <taxon>Lymnaea</taxon>
    </lineage>
</organism>
<evidence type="ECO:0000256" key="1">
    <source>
        <dbReference type="ARBA" id="ARBA00004123"/>
    </source>
</evidence>
<keyword evidence="3" id="KW-0539">Nucleus</keyword>
<name>A0AAV2H227_LYMST</name>
<comment type="similarity">
    <text evidence="4">Belongs to the DONSON family.</text>
</comment>
<accession>A0AAV2H227</accession>
<dbReference type="Proteomes" id="UP001497497">
    <property type="component" value="Unassembled WGS sequence"/>
</dbReference>
<gene>
    <name evidence="5" type="ORF">GSLYS_00001398001</name>
</gene>
<comment type="caution">
    <text evidence="5">The sequence shown here is derived from an EMBL/GenBank/DDBJ whole genome shotgun (WGS) entry which is preliminary data.</text>
</comment>
<dbReference type="InterPro" id="IPR024861">
    <property type="entry name" value="Donson"/>
</dbReference>
<keyword evidence="6" id="KW-1185">Reference proteome</keyword>
<dbReference type="GO" id="GO:0033260">
    <property type="term" value="P:nuclear DNA replication"/>
    <property type="evidence" value="ECO:0007669"/>
    <property type="project" value="TreeGrafter"/>
</dbReference>
<sequence length="227" mass="24955">DDDIDDHDGASKWLQGMGFDKKDFPSLQPFKVKLQREGYREIDNRPQSMIYVEGVDVHPFFNLLLNYSSCIASSGPQHGIPPTILSPVPFVGGTLVTNTMKHSIIRDEFNHGDIQSQTSHVFEVTGPLLPHHTLNIASVLQSSPEVSRSTISYSTHHPSAALNSQTVNQEDKDKLASGLNKLFVDISQANPGLIGDLNERLALPAVLENGTAIKELNILQKGFTWSS</sequence>
<proteinExistence type="inferred from homology"/>
<evidence type="ECO:0000256" key="3">
    <source>
        <dbReference type="ARBA" id="ARBA00023242"/>
    </source>
</evidence>
<dbReference type="AlphaFoldDB" id="A0AAV2H227"/>
<feature type="non-terminal residue" evidence="5">
    <location>
        <position position="1"/>
    </location>
</feature>
<protein>
    <submittedName>
        <fullName evidence="5">Uncharacterized protein</fullName>
    </submittedName>
</protein>
<reference evidence="5 6" key="1">
    <citation type="submission" date="2024-04" db="EMBL/GenBank/DDBJ databases">
        <authorList>
            <consortium name="Genoscope - CEA"/>
            <person name="William W."/>
        </authorList>
    </citation>
    <scope>NUCLEOTIDE SEQUENCE [LARGE SCALE GENOMIC DNA]</scope>
</reference>
<dbReference type="PANTHER" id="PTHR12972:SF0">
    <property type="entry name" value="PROTEIN DOWNSTREAM NEIGHBOR OF SON"/>
    <property type="match status" value="1"/>
</dbReference>
<keyword evidence="2" id="KW-0217">Developmental protein</keyword>